<dbReference type="RefSeq" id="WP_154840321.1">
    <property type="nucleotide sequence ID" value="NZ_JABTCN010000031.1"/>
</dbReference>
<keyword evidence="1" id="KW-0812">Transmembrane</keyword>
<name>A0A9X0PFP8_9STAP</name>
<keyword evidence="1" id="KW-0472">Membrane</keyword>
<evidence type="ECO:0000256" key="1">
    <source>
        <dbReference type="SAM" id="Phobius"/>
    </source>
</evidence>
<keyword evidence="1" id="KW-1133">Transmembrane helix</keyword>
<gene>
    <name evidence="2" type="ORF">HR081_09295</name>
</gene>
<reference evidence="2 3" key="1">
    <citation type="journal article" date="2020" name="Access Microbiol">
        <title>Isolation and genome sequencing of Staphylococcus schleiferi subspecies coagulans from Antarctic seals.</title>
        <authorList>
            <person name="Foster G."/>
            <person name="Robb A."/>
            <person name="Paterson G.K."/>
        </authorList>
    </citation>
    <scope>NUCLEOTIDE SEQUENCE [LARGE SCALE GENOMIC DNA]</scope>
    <source>
        <strain evidence="2 3">M615/02/4</strain>
    </source>
</reference>
<accession>A0A9X0PFP8</accession>
<feature type="transmembrane region" description="Helical" evidence="1">
    <location>
        <begin position="6"/>
        <end position="25"/>
    </location>
</feature>
<dbReference type="EMBL" id="JABTCN010000031">
    <property type="protein sequence ID" value="MBA8777070.1"/>
    <property type="molecule type" value="Genomic_DNA"/>
</dbReference>
<protein>
    <submittedName>
        <fullName evidence="2">Uncharacterized protein</fullName>
    </submittedName>
</protein>
<proteinExistence type="predicted"/>
<organism evidence="2 3">
    <name type="scientific">Staphylococcus coagulans</name>
    <dbReference type="NCBI Taxonomy" id="74706"/>
    <lineage>
        <taxon>Bacteria</taxon>
        <taxon>Bacillati</taxon>
        <taxon>Bacillota</taxon>
        <taxon>Bacilli</taxon>
        <taxon>Bacillales</taxon>
        <taxon>Staphylococcaceae</taxon>
        <taxon>Staphylococcus</taxon>
    </lineage>
</organism>
<feature type="transmembrane region" description="Helical" evidence="1">
    <location>
        <begin position="37"/>
        <end position="59"/>
    </location>
</feature>
<dbReference type="Proteomes" id="UP000524893">
    <property type="component" value="Unassembled WGS sequence"/>
</dbReference>
<sequence length="60" mass="6820">MNTMFFIVILSILTVIAWVITIRAFKRTAKPGKISPNNWAVITAVITTLTIMLMFIYSLM</sequence>
<evidence type="ECO:0000313" key="3">
    <source>
        <dbReference type="Proteomes" id="UP000524893"/>
    </source>
</evidence>
<dbReference type="AlphaFoldDB" id="A0A9X0PFP8"/>
<comment type="caution">
    <text evidence="2">The sequence shown here is derived from an EMBL/GenBank/DDBJ whole genome shotgun (WGS) entry which is preliminary data.</text>
</comment>
<evidence type="ECO:0000313" key="2">
    <source>
        <dbReference type="EMBL" id="MBA8777070.1"/>
    </source>
</evidence>
<dbReference type="GeneID" id="93789148"/>